<name>A0ABV8B688_9BACI</name>
<comment type="similarity">
    <text evidence="1">Belongs to the DnaB/DnaD family.</text>
</comment>
<proteinExistence type="inferred from homology"/>
<evidence type="ECO:0000259" key="2">
    <source>
        <dbReference type="Pfam" id="PF07261"/>
    </source>
</evidence>
<dbReference type="Proteomes" id="UP001595752">
    <property type="component" value="Unassembled WGS sequence"/>
</dbReference>
<evidence type="ECO:0000313" key="4">
    <source>
        <dbReference type="Proteomes" id="UP001595752"/>
    </source>
</evidence>
<gene>
    <name evidence="3" type="ORF">ACFOU2_16905</name>
</gene>
<evidence type="ECO:0000256" key="1">
    <source>
        <dbReference type="ARBA" id="ARBA00093462"/>
    </source>
</evidence>
<organism evidence="3 4">
    <name type="scientific">Bacillus songklensis</name>
    <dbReference type="NCBI Taxonomy" id="1069116"/>
    <lineage>
        <taxon>Bacteria</taxon>
        <taxon>Bacillati</taxon>
        <taxon>Bacillota</taxon>
        <taxon>Bacilli</taxon>
        <taxon>Bacillales</taxon>
        <taxon>Bacillaceae</taxon>
        <taxon>Bacillus</taxon>
    </lineage>
</organism>
<protein>
    <submittedName>
        <fullName evidence="3">DnaD domain protein</fullName>
    </submittedName>
</protein>
<keyword evidence="4" id="KW-1185">Reference proteome</keyword>
<dbReference type="Pfam" id="PF07261">
    <property type="entry name" value="DnaB_2"/>
    <property type="match status" value="1"/>
</dbReference>
<dbReference type="InterPro" id="IPR006343">
    <property type="entry name" value="DnaB/C_C"/>
</dbReference>
<comment type="caution">
    <text evidence="3">The sequence shown here is derived from an EMBL/GenBank/DDBJ whole genome shotgun (WGS) entry which is preliminary data.</text>
</comment>
<feature type="domain" description="DnaB/C C-terminal" evidence="2">
    <location>
        <begin position="49"/>
        <end position="109"/>
    </location>
</feature>
<sequence>MLIDTVQPVELRDFSNIEPDKEVDKMAKQFETISPFQLLIQLSSGVEPAESDIGMIEHLMRKYKLTPGVTNVLIDYVSVTTDMGLPKPYMERLAAHWNRKRIKRVKHAMTVAREEHRQVQRWKTADMSKGKWVDLYLSYSSITQLQKLAEHFGFETHDQTIMYLLNEAYKTHER</sequence>
<dbReference type="RefSeq" id="WP_377917104.1">
    <property type="nucleotide sequence ID" value="NZ_JBHRZT010000068.1"/>
</dbReference>
<reference evidence="4" key="1">
    <citation type="journal article" date="2019" name="Int. J. Syst. Evol. Microbiol.">
        <title>The Global Catalogue of Microorganisms (GCM) 10K type strain sequencing project: providing services to taxonomists for standard genome sequencing and annotation.</title>
        <authorList>
            <consortium name="The Broad Institute Genomics Platform"/>
            <consortium name="The Broad Institute Genome Sequencing Center for Infectious Disease"/>
            <person name="Wu L."/>
            <person name="Ma J."/>
        </authorList>
    </citation>
    <scope>NUCLEOTIDE SEQUENCE [LARGE SCALE GENOMIC DNA]</scope>
    <source>
        <strain evidence="4">CCUG 61889</strain>
    </source>
</reference>
<dbReference type="EMBL" id="JBHRZT010000068">
    <property type="protein sequence ID" value="MFC3885054.1"/>
    <property type="molecule type" value="Genomic_DNA"/>
</dbReference>
<evidence type="ECO:0000313" key="3">
    <source>
        <dbReference type="EMBL" id="MFC3885054.1"/>
    </source>
</evidence>
<accession>A0ABV8B688</accession>